<proteinExistence type="predicted"/>
<organism evidence="2">
    <name type="scientific">marine metagenome</name>
    <dbReference type="NCBI Taxonomy" id="408172"/>
    <lineage>
        <taxon>unclassified sequences</taxon>
        <taxon>metagenomes</taxon>
        <taxon>ecological metagenomes</taxon>
    </lineage>
</organism>
<dbReference type="EMBL" id="UINC01065382">
    <property type="protein sequence ID" value="SVB94983.1"/>
    <property type="molecule type" value="Genomic_DNA"/>
</dbReference>
<reference evidence="2" key="1">
    <citation type="submission" date="2018-05" db="EMBL/GenBank/DDBJ databases">
        <authorList>
            <person name="Lanie J.A."/>
            <person name="Ng W.-L."/>
            <person name="Kazmierczak K.M."/>
            <person name="Andrzejewski T.M."/>
            <person name="Davidsen T.M."/>
            <person name="Wayne K.J."/>
            <person name="Tettelin H."/>
            <person name="Glass J.I."/>
            <person name="Rusch D."/>
            <person name="Podicherti R."/>
            <person name="Tsui H.-C.T."/>
            <person name="Winkler M.E."/>
        </authorList>
    </citation>
    <scope>NUCLEOTIDE SEQUENCE</scope>
</reference>
<evidence type="ECO:0000313" key="2">
    <source>
        <dbReference type="EMBL" id="SVB94983.1"/>
    </source>
</evidence>
<accession>A0A382I7X0</accession>
<feature type="region of interest" description="Disordered" evidence="1">
    <location>
        <begin position="40"/>
        <end position="66"/>
    </location>
</feature>
<protein>
    <submittedName>
        <fullName evidence="2">Uncharacterized protein</fullName>
    </submittedName>
</protein>
<sequence>MFAAGHHLVDPPAGYKSRRHALGIAKLGLPQSVENLGEARQLEDRHGSVSPGAHAEKPLKPLCCPQ</sequence>
<dbReference type="AlphaFoldDB" id="A0A382I7X0"/>
<gene>
    <name evidence="2" type="ORF">METZ01_LOCUS247837</name>
</gene>
<evidence type="ECO:0000256" key="1">
    <source>
        <dbReference type="SAM" id="MobiDB-lite"/>
    </source>
</evidence>
<feature type="non-terminal residue" evidence="2">
    <location>
        <position position="66"/>
    </location>
</feature>
<name>A0A382I7X0_9ZZZZ</name>